<evidence type="ECO:0000256" key="1">
    <source>
        <dbReference type="ARBA" id="ARBA00008455"/>
    </source>
</evidence>
<evidence type="ECO:0000259" key="2">
    <source>
        <dbReference type="SMART" id="SM00645"/>
    </source>
</evidence>
<dbReference type="RefSeq" id="WP_190887572.1">
    <property type="nucleotide sequence ID" value="NZ_JACWZY010000010.1"/>
</dbReference>
<dbReference type="InterPro" id="IPR038765">
    <property type="entry name" value="Papain-like_cys_pep_sf"/>
</dbReference>
<sequence length="562" mass="61422">MNTTRILTATAVAALLLGCKKVEDQLPNPGDKPINTTGYSLGLFSQKEDLTDAPYAIKFGAVSADNLPASFDLTQYLPPVGNQGPYGTCAVWATGYYAKTAIEGVAKGYTAAQLSSPSYQISPRDLFTALDPKDKGADCNGTNFEPIMDVLMARGGATLAVSPYTDLGDCSKATASASWDTEAAKHKIKAYRLIDPTVTAVKQQLVNKVPVVIGAELADNFMTWNSDNVLSSNTTYDKVGMHAGHALTIIGYDDKKGPNGAFKVINSWGTTWGSKGFIWIDYNFMLNTFLIPLKDGGKELFVMSETAVKPNDDPQPQPNPTTKGVDLVAWVNSDASDYESTGSPSSRAVEFNIYNDGTADATPKTPWTAYYIYYNARNANDYGVLFQHTYSNKNLQSNKYSCANGNCELNISIPAYSSLSDVLFGTDDGVRATYKTPSNLSGSYYLVLMVDADDTFDEFDEEDNYFYTTDRPIKFKNGYAAREGYEQAGVAFSFKNKLTIKSPEKARKQFTTAVNADHQNAYAPQEIFNFIRQQKKSGALAQKVKQYVQSQATQSLQAVKSK</sequence>
<evidence type="ECO:0000313" key="3">
    <source>
        <dbReference type="EMBL" id="MBD2701715.1"/>
    </source>
</evidence>
<evidence type="ECO:0000313" key="4">
    <source>
        <dbReference type="Proteomes" id="UP000598820"/>
    </source>
</evidence>
<dbReference type="GO" id="GO:0008234">
    <property type="term" value="F:cysteine-type peptidase activity"/>
    <property type="evidence" value="ECO:0007669"/>
    <property type="project" value="InterPro"/>
</dbReference>
<gene>
    <name evidence="3" type="ORF">IC229_13780</name>
</gene>
<name>A0A927ASS5_9BACT</name>
<dbReference type="InterPro" id="IPR025660">
    <property type="entry name" value="Pept_his_AS"/>
</dbReference>
<keyword evidence="4" id="KW-1185">Reference proteome</keyword>
<dbReference type="GO" id="GO:0006508">
    <property type="term" value="P:proteolysis"/>
    <property type="evidence" value="ECO:0007669"/>
    <property type="project" value="InterPro"/>
</dbReference>
<dbReference type="PANTHER" id="PTHR12411">
    <property type="entry name" value="CYSTEINE PROTEASE FAMILY C1-RELATED"/>
    <property type="match status" value="1"/>
</dbReference>
<dbReference type="CDD" id="cd02619">
    <property type="entry name" value="Peptidase_C1"/>
    <property type="match status" value="1"/>
</dbReference>
<dbReference type="InterPro" id="IPR000668">
    <property type="entry name" value="Peptidase_C1A_C"/>
</dbReference>
<dbReference type="Gene3D" id="3.90.70.10">
    <property type="entry name" value="Cysteine proteinases"/>
    <property type="match status" value="1"/>
</dbReference>
<protein>
    <submittedName>
        <fullName evidence="3">C1 family peptidase</fullName>
    </submittedName>
</protein>
<dbReference type="Proteomes" id="UP000598820">
    <property type="component" value="Unassembled WGS sequence"/>
</dbReference>
<dbReference type="PROSITE" id="PS51257">
    <property type="entry name" value="PROKAR_LIPOPROTEIN"/>
    <property type="match status" value="1"/>
</dbReference>
<organism evidence="3 4">
    <name type="scientific">Spirosoma profusum</name>
    <dbReference type="NCBI Taxonomy" id="2771354"/>
    <lineage>
        <taxon>Bacteria</taxon>
        <taxon>Pseudomonadati</taxon>
        <taxon>Bacteroidota</taxon>
        <taxon>Cytophagia</taxon>
        <taxon>Cytophagales</taxon>
        <taxon>Cytophagaceae</taxon>
        <taxon>Spirosoma</taxon>
    </lineage>
</organism>
<dbReference type="InterPro" id="IPR013128">
    <property type="entry name" value="Peptidase_C1A"/>
</dbReference>
<accession>A0A927ASS5</accession>
<feature type="domain" description="Peptidase C1A papain C-terminal" evidence="2">
    <location>
        <begin position="67"/>
        <end position="291"/>
    </location>
</feature>
<proteinExistence type="inferred from homology"/>
<dbReference type="PROSITE" id="PS00639">
    <property type="entry name" value="THIOL_PROTEASE_HIS"/>
    <property type="match status" value="1"/>
</dbReference>
<comment type="caution">
    <text evidence="3">The sequence shown here is derived from an EMBL/GenBank/DDBJ whole genome shotgun (WGS) entry which is preliminary data.</text>
</comment>
<dbReference type="SMART" id="SM00645">
    <property type="entry name" value="Pept_C1"/>
    <property type="match status" value="1"/>
</dbReference>
<reference evidence="3" key="1">
    <citation type="submission" date="2020-09" db="EMBL/GenBank/DDBJ databases">
        <authorList>
            <person name="Kim M.K."/>
        </authorList>
    </citation>
    <scope>NUCLEOTIDE SEQUENCE</scope>
    <source>
        <strain evidence="3">BT702</strain>
    </source>
</reference>
<dbReference type="AlphaFoldDB" id="A0A927ASS5"/>
<dbReference type="Pfam" id="PF00112">
    <property type="entry name" value="Peptidase_C1"/>
    <property type="match status" value="1"/>
</dbReference>
<comment type="similarity">
    <text evidence="1">Belongs to the peptidase C1 family.</text>
</comment>
<dbReference type="SUPFAM" id="SSF54001">
    <property type="entry name" value="Cysteine proteinases"/>
    <property type="match status" value="1"/>
</dbReference>
<dbReference type="EMBL" id="JACWZY010000010">
    <property type="protein sequence ID" value="MBD2701715.1"/>
    <property type="molecule type" value="Genomic_DNA"/>
</dbReference>